<dbReference type="AlphaFoldDB" id="A0A9N9GW32"/>
<organism evidence="1 2">
    <name type="scientific">Diversispora eburnea</name>
    <dbReference type="NCBI Taxonomy" id="1213867"/>
    <lineage>
        <taxon>Eukaryota</taxon>
        <taxon>Fungi</taxon>
        <taxon>Fungi incertae sedis</taxon>
        <taxon>Mucoromycota</taxon>
        <taxon>Glomeromycotina</taxon>
        <taxon>Glomeromycetes</taxon>
        <taxon>Diversisporales</taxon>
        <taxon>Diversisporaceae</taxon>
        <taxon>Diversispora</taxon>
    </lineage>
</organism>
<evidence type="ECO:0000313" key="2">
    <source>
        <dbReference type="Proteomes" id="UP000789706"/>
    </source>
</evidence>
<reference evidence="1" key="1">
    <citation type="submission" date="2021-06" db="EMBL/GenBank/DDBJ databases">
        <authorList>
            <person name="Kallberg Y."/>
            <person name="Tangrot J."/>
            <person name="Rosling A."/>
        </authorList>
    </citation>
    <scope>NUCLEOTIDE SEQUENCE</scope>
    <source>
        <strain evidence="1">AZ414A</strain>
    </source>
</reference>
<feature type="non-terminal residue" evidence="1">
    <location>
        <position position="1"/>
    </location>
</feature>
<evidence type="ECO:0000313" key="1">
    <source>
        <dbReference type="EMBL" id="CAG8630734.1"/>
    </source>
</evidence>
<protein>
    <submittedName>
        <fullName evidence="1">7431_t:CDS:1</fullName>
    </submittedName>
</protein>
<comment type="caution">
    <text evidence="1">The sequence shown here is derived from an EMBL/GenBank/DDBJ whole genome shotgun (WGS) entry which is preliminary data.</text>
</comment>
<dbReference type="EMBL" id="CAJVPK010003763">
    <property type="protein sequence ID" value="CAG8630734.1"/>
    <property type="molecule type" value="Genomic_DNA"/>
</dbReference>
<feature type="non-terminal residue" evidence="1">
    <location>
        <position position="94"/>
    </location>
</feature>
<gene>
    <name evidence="1" type="ORF">DEBURN_LOCUS10766</name>
</gene>
<dbReference type="OrthoDB" id="2443238at2759"/>
<accession>A0A9N9GW32</accession>
<sequence length="94" mass="10715">NGSNIVKVRALITELTQLPCSIHILQLVIEKELLPVEVLITRAKLLVEIMATTIMIDSNLSTRYDGRRLKSINLTEEEWQAINELIIILEDFAE</sequence>
<name>A0A9N9GW32_9GLOM</name>
<dbReference type="Proteomes" id="UP000789706">
    <property type="component" value="Unassembled WGS sequence"/>
</dbReference>
<keyword evidence="2" id="KW-1185">Reference proteome</keyword>
<proteinExistence type="predicted"/>